<dbReference type="RefSeq" id="WP_187735402.1">
    <property type="nucleotide sequence ID" value="NZ_CP060790.1"/>
</dbReference>
<dbReference type="Proteomes" id="UP000516057">
    <property type="component" value="Chromosome"/>
</dbReference>
<dbReference type="AlphaFoldDB" id="A0A7H0HCZ8"/>
<dbReference type="InterPro" id="IPR041916">
    <property type="entry name" value="Anti_sigma_zinc_sf"/>
</dbReference>
<dbReference type="InterPro" id="IPR014710">
    <property type="entry name" value="RmlC-like_jellyroll"/>
</dbReference>
<dbReference type="CDD" id="cd20301">
    <property type="entry name" value="cupin_ChrR"/>
    <property type="match status" value="1"/>
</dbReference>
<dbReference type="InterPro" id="IPR011051">
    <property type="entry name" value="RmlC_Cupin_sf"/>
</dbReference>
<keyword evidence="3" id="KW-1185">Reference proteome</keyword>
<evidence type="ECO:0000313" key="3">
    <source>
        <dbReference type="Proteomes" id="UP000516057"/>
    </source>
</evidence>
<accession>A0A7H0HCZ8</accession>
<dbReference type="InterPro" id="IPR025979">
    <property type="entry name" value="ChrR-like_cupin_dom"/>
</dbReference>
<dbReference type="EMBL" id="CP060790">
    <property type="protein sequence ID" value="QNP58414.1"/>
    <property type="molecule type" value="Genomic_DNA"/>
</dbReference>
<dbReference type="Gene3D" id="2.60.120.10">
    <property type="entry name" value="Jelly Rolls"/>
    <property type="match status" value="1"/>
</dbReference>
<gene>
    <name evidence="2" type="ORF">H9L24_15460</name>
</gene>
<name>A0A7H0HCZ8_9BURK</name>
<dbReference type="KEGG" id="amon:H9L24_15460"/>
<dbReference type="SUPFAM" id="SSF51182">
    <property type="entry name" value="RmlC-like cupins"/>
    <property type="match status" value="1"/>
</dbReference>
<organism evidence="2 3">
    <name type="scientific">Paenacidovorax monticola</name>
    <dbReference type="NCBI Taxonomy" id="1926868"/>
    <lineage>
        <taxon>Bacteria</taxon>
        <taxon>Pseudomonadati</taxon>
        <taxon>Pseudomonadota</taxon>
        <taxon>Betaproteobacteria</taxon>
        <taxon>Burkholderiales</taxon>
        <taxon>Comamonadaceae</taxon>
        <taxon>Paenacidovorax</taxon>
    </lineage>
</organism>
<dbReference type="Pfam" id="PF12973">
    <property type="entry name" value="Cupin_7"/>
    <property type="match status" value="1"/>
</dbReference>
<protein>
    <submittedName>
        <fullName evidence="2">Cupin domain-containing protein</fullName>
    </submittedName>
</protein>
<feature type="domain" description="ChrR-like cupin" evidence="1">
    <location>
        <begin position="109"/>
        <end position="199"/>
    </location>
</feature>
<evidence type="ECO:0000259" key="1">
    <source>
        <dbReference type="Pfam" id="PF12973"/>
    </source>
</evidence>
<dbReference type="NCBIfam" id="TIGR02451">
    <property type="entry name" value="anti_sig_ChrR"/>
    <property type="match status" value="1"/>
</dbReference>
<reference evidence="2 3" key="1">
    <citation type="submission" date="2020-08" db="EMBL/GenBank/DDBJ databases">
        <title>Genome sequence of Acidovorax monticola KACC 19171T.</title>
        <authorList>
            <person name="Hyun D.-W."/>
            <person name="Bae J.-W."/>
        </authorList>
    </citation>
    <scope>NUCLEOTIDE SEQUENCE [LARGE SCALE GENOMIC DNA]</scope>
    <source>
        <strain evidence="2 3">KACC 19171</strain>
    </source>
</reference>
<proteinExistence type="predicted"/>
<sequence>MNAPVQHPGDDLLLAHAAGQLAAGPAILVATHLEGCAHCRERMRTLQATGGALLESLPEASLPPDALARTMASIDALHRPGREWPAPVQPTAHPALPDGMSWPKALRGCQASRWHWMGPGMRWSRVTVPYDPAANVFLLRIAAGKFLPQHTHSERELTQVLYGRFHDGRAMFGPGDFDDTDPTIRHQPVVQAEGECICIASVEGRVVFDGFIARTLGTLVGM</sequence>
<dbReference type="InterPro" id="IPR012807">
    <property type="entry name" value="Anti-sigma_ChrR"/>
</dbReference>
<evidence type="ECO:0000313" key="2">
    <source>
        <dbReference type="EMBL" id="QNP58414.1"/>
    </source>
</evidence>
<dbReference type="Gene3D" id="1.10.10.1320">
    <property type="entry name" value="Anti-sigma factor, zinc-finger domain"/>
    <property type="match status" value="1"/>
</dbReference>